<proteinExistence type="predicted"/>
<protein>
    <submittedName>
        <fullName evidence="1">Uncharacterized protein</fullName>
    </submittedName>
</protein>
<keyword evidence="2" id="KW-1185">Reference proteome</keyword>
<evidence type="ECO:0000313" key="2">
    <source>
        <dbReference type="Proteomes" id="UP000465240"/>
    </source>
</evidence>
<organism evidence="1 2">
    <name type="scientific">Mycobacterium paragordonae</name>
    <dbReference type="NCBI Taxonomy" id="1389713"/>
    <lineage>
        <taxon>Bacteria</taxon>
        <taxon>Bacillati</taxon>
        <taxon>Actinomycetota</taxon>
        <taxon>Actinomycetes</taxon>
        <taxon>Mycobacteriales</taxon>
        <taxon>Mycobacteriaceae</taxon>
        <taxon>Mycobacterium</taxon>
    </lineage>
</organism>
<sequence>MIGGPAPALEPYYPVPGWLRSLPQQGMSGAGMAFSDKQCTRTSLDTTRRRVAWLLSCGNQSQDAVGQTRAAGGEVFVP</sequence>
<dbReference type="Proteomes" id="UP000465240">
    <property type="component" value="Unassembled WGS sequence"/>
</dbReference>
<accession>A0ABQ1CFK2</accession>
<geneLocation type="plasmid" evidence="1">
    <name>pJCM18565</name>
</geneLocation>
<comment type="caution">
    <text evidence="1">The sequence shown here is derived from an EMBL/GenBank/DDBJ whole genome shotgun (WGS) entry which is preliminary data.</text>
</comment>
<gene>
    <name evidence="1" type="ORF">MPRG_62960</name>
</gene>
<name>A0ABQ1CFK2_9MYCO</name>
<evidence type="ECO:0000313" key="1">
    <source>
        <dbReference type="EMBL" id="GFG83020.1"/>
    </source>
</evidence>
<keyword evidence="1" id="KW-0614">Plasmid</keyword>
<reference evidence="1 2" key="1">
    <citation type="journal article" date="2019" name="Emerg. Microbes Infect.">
        <title>Comprehensive subspecies identification of 175 nontuberculous mycobacteria species based on 7547 genomic profiles.</title>
        <authorList>
            <person name="Matsumoto Y."/>
            <person name="Kinjo T."/>
            <person name="Motooka D."/>
            <person name="Nabeya D."/>
            <person name="Jung N."/>
            <person name="Uechi K."/>
            <person name="Horii T."/>
            <person name="Iida T."/>
            <person name="Fujita J."/>
            <person name="Nakamura S."/>
        </authorList>
    </citation>
    <scope>NUCLEOTIDE SEQUENCE [LARGE SCALE GENOMIC DNA]</scope>
    <source>
        <strain evidence="1 2">JCM 18565</strain>
    </source>
</reference>
<dbReference type="EMBL" id="BLKX01000002">
    <property type="protein sequence ID" value="GFG83020.1"/>
    <property type="molecule type" value="Genomic_DNA"/>
</dbReference>